<comment type="caution">
    <text evidence="2">The sequence shown here is derived from an EMBL/GenBank/DDBJ whole genome shotgun (WGS) entry which is preliminary data.</text>
</comment>
<accession>A0A147I9C5</accession>
<dbReference type="GO" id="GO:0016020">
    <property type="term" value="C:membrane"/>
    <property type="evidence" value="ECO:0007669"/>
    <property type="project" value="TreeGrafter"/>
</dbReference>
<dbReference type="EMBL" id="LDTB01000004">
    <property type="protein sequence ID" value="KTT76144.1"/>
    <property type="molecule type" value="Genomic_DNA"/>
</dbReference>
<dbReference type="Proteomes" id="UP000074310">
    <property type="component" value="Unassembled WGS sequence"/>
</dbReference>
<gene>
    <name evidence="2" type="ORF">NS334_01705</name>
</gene>
<dbReference type="Gene3D" id="3.40.50.1820">
    <property type="entry name" value="alpha/beta hydrolase"/>
    <property type="match status" value="1"/>
</dbReference>
<dbReference type="InterPro" id="IPR000073">
    <property type="entry name" value="AB_hydrolase_1"/>
</dbReference>
<evidence type="ECO:0000259" key="1">
    <source>
        <dbReference type="Pfam" id="PF12697"/>
    </source>
</evidence>
<dbReference type="GO" id="GO:0047372">
    <property type="term" value="F:monoacylglycerol lipase activity"/>
    <property type="evidence" value="ECO:0007669"/>
    <property type="project" value="TreeGrafter"/>
</dbReference>
<dbReference type="InterPro" id="IPR029058">
    <property type="entry name" value="AB_hydrolase_fold"/>
</dbReference>
<reference evidence="2 3" key="1">
    <citation type="journal article" date="2016" name="Front. Microbiol.">
        <title>Genomic Resource of Rice Seed Associated Bacteria.</title>
        <authorList>
            <person name="Midha S."/>
            <person name="Bansal K."/>
            <person name="Sharma S."/>
            <person name="Kumar N."/>
            <person name="Patil P.P."/>
            <person name="Chaudhry V."/>
            <person name="Patil P.B."/>
        </authorList>
    </citation>
    <scope>NUCLEOTIDE SEQUENCE [LARGE SCALE GENOMIC DNA]</scope>
    <source>
        <strain evidence="2 3">NS334</strain>
    </source>
</reference>
<dbReference type="GO" id="GO:0046464">
    <property type="term" value="P:acylglycerol catabolic process"/>
    <property type="evidence" value="ECO:0007669"/>
    <property type="project" value="TreeGrafter"/>
</dbReference>
<dbReference type="SUPFAM" id="SSF53474">
    <property type="entry name" value="alpha/beta-Hydrolases"/>
    <property type="match status" value="1"/>
</dbReference>
<dbReference type="OrthoDB" id="9780765at2"/>
<evidence type="ECO:0000313" key="3">
    <source>
        <dbReference type="Proteomes" id="UP000074310"/>
    </source>
</evidence>
<organism evidence="2 3">
    <name type="scientific">Sphingomonas endophytica</name>
    <dbReference type="NCBI Taxonomy" id="869719"/>
    <lineage>
        <taxon>Bacteria</taxon>
        <taxon>Pseudomonadati</taxon>
        <taxon>Pseudomonadota</taxon>
        <taxon>Alphaproteobacteria</taxon>
        <taxon>Sphingomonadales</taxon>
        <taxon>Sphingomonadaceae</taxon>
        <taxon>Sphingomonas</taxon>
    </lineage>
</organism>
<evidence type="ECO:0000313" key="2">
    <source>
        <dbReference type="EMBL" id="KTT76144.1"/>
    </source>
</evidence>
<proteinExistence type="predicted"/>
<keyword evidence="3" id="KW-1185">Reference proteome</keyword>
<protein>
    <recommendedName>
        <fullName evidence="1">AB hydrolase-1 domain-containing protein</fullName>
    </recommendedName>
</protein>
<dbReference type="RefSeq" id="WP_058754250.1">
    <property type="nucleotide sequence ID" value="NZ_LDTB01000004.1"/>
</dbReference>
<dbReference type="PATRIC" id="fig|869719.3.peg.2013"/>
<dbReference type="AlphaFoldDB" id="A0A147I9C5"/>
<dbReference type="PRINTS" id="PR00111">
    <property type="entry name" value="ABHYDROLASE"/>
</dbReference>
<dbReference type="Pfam" id="PF12697">
    <property type="entry name" value="Abhydrolase_6"/>
    <property type="match status" value="1"/>
</dbReference>
<sequence length="253" mass="27276">MTAVLLIHGLFGSLNAPRILSAFVNRLVLAPDLLGYGALRDQSPAGWTLVDQADHVAAHVREHVECQVDVIGHSVGGAVATIFAHRYPELTRSLTSVEGNMTLSDAFWSQKIARQALPDIAQEVAGFRSDVAAWIGRSGVAASAFTLSTAAAWLDNQPVSTLRTQARAVVSATAAEEYLEQLRAVVASGVPVHLVAGARSRHGWNVPEWLSARATSDTVIADTGHLMMLENPQLFADTLLRNLDDDLVDNRRR</sequence>
<dbReference type="PANTHER" id="PTHR43798:SF33">
    <property type="entry name" value="HYDROLASE, PUTATIVE (AFU_ORTHOLOGUE AFUA_2G14860)-RELATED"/>
    <property type="match status" value="1"/>
</dbReference>
<dbReference type="PANTHER" id="PTHR43798">
    <property type="entry name" value="MONOACYLGLYCEROL LIPASE"/>
    <property type="match status" value="1"/>
</dbReference>
<dbReference type="InterPro" id="IPR050266">
    <property type="entry name" value="AB_hydrolase_sf"/>
</dbReference>
<feature type="domain" description="AB hydrolase-1" evidence="1">
    <location>
        <begin position="4"/>
        <end position="237"/>
    </location>
</feature>
<name>A0A147I9C5_9SPHN</name>